<sequence length="155" mass="16373">MDGAWWPSSRDAAAELPGLIAAVDRLLERVTLRVGLHGDAWQHIPRRIPAHGRQVRVGWFRYTDPRVITLSFASGEPVVLLIIPSDTAGAAAEATLKLIAQDIAGLSIDAILNLAHLPASRAPRATADGPAGWENEGGSVSGQETTSTARPSALT</sequence>
<dbReference type="AlphaFoldDB" id="A0A1H6D4Q2"/>
<proteinExistence type="predicted"/>
<reference evidence="2 3" key="1">
    <citation type="submission" date="2016-10" db="EMBL/GenBank/DDBJ databases">
        <authorList>
            <person name="de Groot N.N."/>
        </authorList>
    </citation>
    <scope>NUCLEOTIDE SEQUENCE [LARGE SCALE GENOMIC DNA]</scope>
    <source>
        <strain evidence="2 3">CGMCC 4.7037</strain>
    </source>
</reference>
<organism evidence="2 3">
    <name type="scientific">Nonomuraea solani</name>
    <dbReference type="NCBI Taxonomy" id="1144553"/>
    <lineage>
        <taxon>Bacteria</taxon>
        <taxon>Bacillati</taxon>
        <taxon>Actinomycetota</taxon>
        <taxon>Actinomycetes</taxon>
        <taxon>Streptosporangiales</taxon>
        <taxon>Streptosporangiaceae</taxon>
        <taxon>Nonomuraea</taxon>
    </lineage>
</organism>
<name>A0A1H6D4Q2_9ACTN</name>
<dbReference type="InterPro" id="IPR046036">
    <property type="entry name" value="DUF5994"/>
</dbReference>
<feature type="region of interest" description="Disordered" evidence="1">
    <location>
        <begin position="123"/>
        <end position="155"/>
    </location>
</feature>
<evidence type="ECO:0000313" key="2">
    <source>
        <dbReference type="EMBL" id="SEG79948.1"/>
    </source>
</evidence>
<protein>
    <submittedName>
        <fullName evidence="2">Uncharacterized protein</fullName>
    </submittedName>
</protein>
<evidence type="ECO:0000313" key="3">
    <source>
        <dbReference type="Proteomes" id="UP000236732"/>
    </source>
</evidence>
<dbReference type="Pfam" id="PF19457">
    <property type="entry name" value="DUF5994"/>
    <property type="match status" value="1"/>
</dbReference>
<gene>
    <name evidence="2" type="ORF">SAMN05444920_104774</name>
</gene>
<dbReference type="Proteomes" id="UP000236732">
    <property type="component" value="Unassembled WGS sequence"/>
</dbReference>
<accession>A0A1H6D4Q2</accession>
<feature type="compositionally biased region" description="Polar residues" evidence="1">
    <location>
        <begin position="141"/>
        <end position="155"/>
    </location>
</feature>
<keyword evidence="3" id="KW-1185">Reference proteome</keyword>
<evidence type="ECO:0000256" key="1">
    <source>
        <dbReference type="SAM" id="MobiDB-lite"/>
    </source>
</evidence>
<dbReference type="EMBL" id="FNVT01000004">
    <property type="protein sequence ID" value="SEG79948.1"/>
    <property type="molecule type" value="Genomic_DNA"/>
</dbReference>